<reference evidence="2 3" key="1">
    <citation type="submission" date="2018-04" db="EMBL/GenBank/DDBJ databases">
        <title>Pedobacter chongqingensis sp. nov., isolated from a rottenly hemp rope.</title>
        <authorList>
            <person name="Cai Y."/>
        </authorList>
    </citation>
    <scope>NUCLEOTIDE SEQUENCE [LARGE SCALE GENOMIC DNA]</scope>
    <source>
        <strain evidence="2 3">FJ4-8</strain>
    </source>
</reference>
<keyword evidence="2" id="KW-0560">Oxidoreductase</keyword>
<dbReference type="GO" id="GO:0004497">
    <property type="term" value="F:monooxygenase activity"/>
    <property type="evidence" value="ECO:0007669"/>
    <property type="project" value="UniProtKB-KW"/>
</dbReference>
<sequence length="324" mass="37712">MINQFRNLNPVNLILLVVIAFVLRIGVLLQLPDHLDFSLFEPYAGILIQLPEDLFSPFSNIFYSTVIILLQAMVLNRIVNSYNLLGKPSFLPALMYVTVSAMLEPFVVLNPVLIANFLILWMIEKFFSIYRRESVLPVLFDLGMITALGTLIYFPFIGMMPLLWVSLVIFRPFNWREWVAGLVGFIAVVFFLCTIYYLTDSLGGFVNILPRVTRFRTGFHVNLYDYIVLIPVAVILILSVFTLQQKFYRSNVHVRKSYFILIFLVLFTIVSFNITREYNIHHFLLAMPPLAILMAHFFTSSTKRWFYESLYLILAAFIIYFQFV</sequence>
<keyword evidence="1" id="KW-1133">Transmembrane helix</keyword>
<protein>
    <submittedName>
        <fullName evidence="2">Beta-carotene 15,15'-monooxygenase</fullName>
    </submittedName>
</protein>
<gene>
    <name evidence="2" type="ORF">DDR33_00170</name>
</gene>
<keyword evidence="3" id="KW-1185">Reference proteome</keyword>
<dbReference type="OrthoDB" id="1115611at2"/>
<feature type="transmembrane region" description="Helical" evidence="1">
    <location>
        <begin position="256"/>
        <end position="274"/>
    </location>
</feature>
<keyword evidence="1" id="KW-0472">Membrane</keyword>
<dbReference type="EMBL" id="QEAS01000001">
    <property type="protein sequence ID" value="PWG82324.1"/>
    <property type="molecule type" value="Genomic_DNA"/>
</dbReference>
<dbReference type="Proteomes" id="UP000245647">
    <property type="component" value="Unassembled WGS sequence"/>
</dbReference>
<feature type="transmembrane region" description="Helical" evidence="1">
    <location>
        <begin position="12"/>
        <end position="31"/>
    </location>
</feature>
<dbReference type="RefSeq" id="WP_109413743.1">
    <property type="nucleotide sequence ID" value="NZ_QEAS01000001.1"/>
</dbReference>
<evidence type="ECO:0000313" key="2">
    <source>
        <dbReference type="EMBL" id="PWG82324.1"/>
    </source>
</evidence>
<organism evidence="2 3">
    <name type="scientific">Pararcticibacter amylolyticus</name>
    <dbReference type="NCBI Taxonomy" id="2173175"/>
    <lineage>
        <taxon>Bacteria</taxon>
        <taxon>Pseudomonadati</taxon>
        <taxon>Bacteroidota</taxon>
        <taxon>Sphingobacteriia</taxon>
        <taxon>Sphingobacteriales</taxon>
        <taxon>Sphingobacteriaceae</taxon>
        <taxon>Pararcticibacter</taxon>
    </lineage>
</organism>
<evidence type="ECO:0000256" key="1">
    <source>
        <dbReference type="SAM" id="Phobius"/>
    </source>
</evidence>
<feature type="transmembrane region" description="Helical" evidence="1">
    <location>
        <begin position="280"/>
        <end position="298"/>
    </location>
</feature>
<feature type="transmembrane region" description="Helical" evidence="1">
    <location>
        <begin position="61"/>
        <end position="79"/>
    </location>
</feature>
<dbReference type="AlphaFoldDB" id="A0A2U2PM06"/>
<keyword evidence="1" id="KW-0812">Transmembrane</keyword>
<dbReference type="Pfam" id="PF19992">
    <property type="entry name" value="DUF6427"/>
    <property type="match status" value="1"/>
</dbReference>
<feature type="transmembrane region" description="Helical" evidence="1">
    <location>
        <begin position="223"/>
        <end position="244"/>
    </location>
</feature>
<feature type="transmembrane region" description="Helical" evidence="1">
    <location>
        <begin position="91"/>
        <end position="123"/>
    </location>
</feature>
<dbReference type="InterPro" id="IPR045625">
    <property type="entry name" value="DUF6427"/>
</dbReference>
<evidence type="ECO:0000313" key="3">
    <source>
        <dbReference type="Proteomes" id="UP000245647"/>
    </source>
</evidence>
<keyword evidence="2" id="KW-0503">Monooxygenase</keyword>
<proteinExistence type="predicted"/>
<accession>A0A2U2PM06</accession>
<feature type="transmembrane region" description="Helical" evidence="1">
    <location>
        <begin position="305"/>
        <end position="323"/>
    </location>
</feature>
<feature type="transmembrane region" description="Helical" evidence="1">
    <location>
        <begin position="178"/>
        <end position="199"/>
    </location>
</feature>
<name>A0A2U2PM06_9SPHI</name>
<comment type="caution">
    <text evidence="2">The sequence shown here is derived from an EMBL/GenBank/DDBJ whole genome shotgun (WGS) entry which is preliminary data.</text>
</comment>
<feature type="transmembrane region" description="Helical" evidence="1">
    <location>
        <begin position="143"/>
        <end position="166"/>
    </location>
</feature>